<comment type="caution">
    <text evidence="1">The sequence shown here is derived from an EMBL/GenBank/DDBJ whole genome shotgun (WGS) entry which is preliminary data.</text>
</comment>
<name>A0A0R1TRU4_9LACO</name>
<reference evidence="1 2" key="1">
    <citation type="journal article" date="2015" name="Genome Announc.">
        <title>Expanding the biotechnology potential of lactobacilli through comparative genomics of 213 strains and associated genera.</title>
        <authorList>
            <person name="Sun Z."/>
            <person name="Harris H.M."/>
            <person name="McCann A."/>
            <person name="Guo C."/>
            <person name="Argimon S."/>
            <person name="Zhang W."/>
            <person name="Yang X."/>
            <person name="Jeffery I.B."/>
            <person name="Cooney J.C."/>
            <person name="Kagawa T.F."/>
            <person name="Liu W."/>
            <person name="Song Y."/>
            <person name="Salvetti E."/>
            <person name="Wrobel A."/>
            <person name="Rasinkangas P."/>
            <person name="Parkhill J."/>
            <person name="Rea M.C."/>
            <person name="O'Sullivan O."/>
            <person name="Ritari J."/>
            <person name="Douillard F.P."/>
            <person name="Paul Ross R."/>
            <person name="Yang R."/>
            <person name="Briner A.E."/>
            <person name="Felis G.E."/>
            <person name="de Vos W.M."/>
            <person name="Barrangou R."/>
            <person name="Klaenhammer T.R."/>
            <person name="Caufield P.W."/>
            <person name="Cui Y."/>
            <person name="Zhang H."/>
            <person name="O'Toole P.W."/>
        </authorList>
    </citation>
    <scope>NUCLEOTIDE SEQUENCE [LARGE SCALE GENOMIC DNA]</scope>
    <source>
        <strain evidence="1 2">DSM 16634</strain>
    </source>
</reference>
<dbReference type="eggNOG" id="ENOG5030ABE">
    <property type="taxonomic scope" value="Bacteria"/>
</dbReference>
<evidence type="ECO:0000313" key="2">
    <source>
        <dbReference type="Proteomes" id="UP000051324"/>
    </source>
</evidence>
<sequence>METKLKVGDKVTCDKFASLTHNFVGSIEKIYENSAVVEILEHHKDDTVVVSDFHNRAVVALNHMKKISA</sequence>
<dbReference type="EMBL" id="AZFT01000053">
    <property type="protein sequence ID" value="KRL83582.1"/>
    <property type="molecule type" value="Genomic_DNA"/>
</dbReference>
<dbReference type="RefSeq" id="WP_025087120.1">
    <property type="nucleotide sequence ID" value="NZ_AZFT01000053.1"/>
</dbReference>
<dbReference type="AlphaFoldDB" id="A0A0R1TRU4"/>
<protein>
    <recommendedName>
        <fullName evidence="3">DUF2187 domain-containing protein</fullName>
    </recommendedName>
</protein>
<proteinExistence type="predicted"/>
<organism evidence="1 2">
    <name type="scientific">Ligilactobacillus apodemi DSM 16634 = JCM 16172</name>
    <dbReference type="NCBI Taxonomy" id="1423724"/>
    <lineage>
        <taxon>Bacteria</taxon>
        <taxon>Bacillati</taxon>
        <taxon>Bacillota</taxon>
        <taxon>Bacilli</taxon>
        <taxon>Lactobacillales</taxon>
        <taxon>Lactobacillaceae</taxon>
        <taxon>Ligilactobacillus</taxon>
    </lineage>
</organism>
<dbReference type="Proteomes" id="UP000051324">
    <property type="component" value="Unassembled WGS sequence"/>
</dbReference>
<evidence type="ECO:0008006" key="3">
    <source>
        <dbReference type="Google" id="ProtNLM"/>
    </source>
</evidence>
<keyword evidence="2" id="KW-1185">Reference proteome</keyword>
<dbReference type="PATRIC" id="fig|1423724.4.peg.875"/>
<accession>A0A0R1TRU4</accession>
<gene>
    <name evidence="1" type="ORF">FC32_GL000836</name>
</gene>
<evidence type="ECO:0000313" key="1">
    <source>
        <dbReference type="EMBL" id="KRL83582.1"/>
    </source>
</evidence>
<dbReference type="STRING" id="1423724.FC32_GL000836"/>
<dbReference type="OrthoDB" id="2247035at2"/>